<dbReference type="InterPro" id="IPR035919">
    <property type="entry name" value="EAL_sf"/>
</dbReference>
<dbReference type="InterPro" id="IPR054327">
    <property type="entry name" value="His-kinase-like_sensor"/>
</dbReference>
<dbReference type="PANTHER" id="PTHR44757">
    <property type="entry name" value="DIGUANYLATE CYCLASE DGCP"/>
    <property type="match status" value="1"/>
</dbReference>
<sequence>MMAERGSYHDGSFDAPEIADAIERAVKPQQRSPIFWLIVSGVVLVASIVLGTALTINNFRDRTLANSKRDLENTLQLLTRHFDQQLQDWQVIQEDAVAQARLLETKSPKEFLQEISSEDFHQRLATKIRSMPYVGPVNFFGPDGQLINSSETWPVPDLSVGDRKHFKELKFGPHSLKLVVNPVNSRVTGTWTTIFARKLVGPNGEFLGIVSRGVEPARFEAFFASLSLGPDAAISMFHENGVMIARYPHIDSMIGRNFSNGPLFQGILKQANHGSLMMTSPVTGQQQIGSIRKLDDFPIVIIATRTVESALADWHEQTRVLILIALAASIAVALIVLFIVRRFISQHNASQQRLMLEKKRLDTAVNNLKQGLLLFDANHRLVIFNRRYTEMFGLPNDSIKPGYSLREIMALRKKHGMFGGDVDAYCVEIFKMVSINGAITTDIPDGRVIHTALQSISGGGWVSTLEDITERQRAEDRIAHMARYDALTDLPNRTMFRDYLDTMLRKAENLAVLSIDIDEFKQVNDTLGHFVGDELLVAIAGRLSGCIEPGDLIARLGGDEFAIVRNGVQERSELIPLIERVHAAIRVPYDCAGHHLNADASIGIAISPCDGSELEGLLRNADLALYAAKGSGRRTYRFFEPEMKIRAQKRHDMEIEIRNALFHQQFEVHYQPFIDVKTGKILGCEALVRWRHPRHGLVSPAEFIPIAEETGLIDQLGSWVLKTACHAAAQWPDDIRLAVNVSPVQFKGHTLALNVASALGSSGLPANRLELEITEAVLIRDDEEALAILHELRGLGVRIALDDFGTGYSSLRYLQLFPFNKIKIDRCFIKNITEPDGASHIVKAVVDIAAARDMTTTAEGVETAEQLSVLKALGCDQMQGYFFSAALTEEKLAQLVASGQLAEAN</sequence>
<dbReference type="Gene3D" id="3.30.70.270">
    <property type="match status" value="1"/>
</dbReference>
<name>A0ABY8BL65_AFICR</name>
<evidence type="ECO:0000256" key="1">
    <source>
        <dbReference type="SAM" id="Phobius"/>
    </source>
</evidence>
<feature type="domain" description="GGDEF" evidence="4">
    <location>
        <begin position="508"/>
        <end position="641"/>
    </location>
</feature>
<dbReference type="InterPro" id="IPR052155">
    <property type="entry name" value="Biofilm_reg_signaling"/>
</dbReference>
<dbReference type="InterPro" id="IPR000014">
    <property type="entry name" value="PAS"/>
</dbReference>
<dbReference type="Gene3D" id="3.20.20.450">
    <property type="entry name" value="EAL domain"/>
    <property type="match status" value="1"/>
</dbReference>
<dbReference type="CDD" id="cd01948">
    <property type="entry name" value="EAL"/>
    <property type="match status" value="1"/>
</dbReference>
<evidence type="ECO:0000313" key="5">
    <source>
        <dbReference type="EMBL" id="WEF50722.1"/>
    </source>
</evidence>
<dbReference type="Pfam" id="PF00990">
    <property type="entry name" value="GGDEF"/>
    <property type="match status" value="1"/>
</dbReference>
<dbReference type="CDD" id="cd12914">
    <property type="entry name" value="PDC1_DGC_like"/>
    <property type="match status" value="1"/>
</dbReference>
<dbReference type="SUPFAM" id="SSF141868">
    <property type="entry name" value="EAL domain-like"/>
    <property type="match status" value="1"/>
</dbReference>
<dbReference type="Gene3D" id="3.30.450.20">
    <property type="entry name" value="PAS domain"/>
    <property type="match status" value="3"/>
</dbReference>
<organism evidence="5 6">
    <name type="scientific">Afipia carboxydohydrogena</name>
    <name type="common">Pseudomonas carboxydohydrogena</name>
    <dbReference type="NCBI Taxonomy" id="290"/>
    <lineage>
        <taxon>Bacteria</taxon>
        <taxon>Pseudomonadati</taxon>
        <taxon>Pseudomonadota</taxon>
        <taxon>Alphaproteobacteria</taxon>
        <taxon>Hyphomicrobiales</taxon>
        <taxon>Nitrobacteraceae</taxon>
        <taxon>Afipia</taxon>
    </lineage>
</organism>
<feature type="transmembrane region" description="Helical" evidence="1">
    <location>
        <begin position="34"/>
        <end position="59"/>
    </location>
</feature>
<dbReference type="SMART" id="SM00052">
    <property type="entry name" value="EAL"/>
    <property type="match status" value="1"/>
</dbReference>
<dbReference type="InterPro" id="IPR035965">
    <property type="entry name" value="PAS-like_dom_sf"/>
</dbReference>
<dbReference type="CDD" id="cd12915">
    <property type="entry name" value="PDC2_DGC_like"/>
    <property type="match status" value="1"/>
</dbReference>
<dbReference type="PROSITE" id="PS50883">
    <property type="entry name" value="EAL"/>
    <property type="match status" value="1"/>
</dbReference>
<dbReference type="CDD" id="cd01949">
    <property type="entry name" value="GGDEF"/>
    <property type="match status" value="1"/>
</dbReference>
<dbReference type="PANTHER" id="PTHR44757:SF2">
    <property type="entry name" value="BIOFILM ARCHITECTURE MAINTENANCE PROTEIN MBAA"/>
    <property type="match status" value="1"/>
</dbReference>
<feature type="transmembrane region" description="Helical" evidence="1">
    <location>
        <begin position="320"/>
        <end position="340"/>
    </location>
</feature>
<dbReference type="SMART" id="SM00267">
    <property type="entry name" value="GGDEF"/>
    <property type="match status" value="1"/>
</dbReference>
<feature type="domain" description="EAL" evidence="3">
    <location>
        <begin position="650"/>
        <end position="900"/>
    </location>
</feature>
<dbReference type="PROSITE" id="PS50887">
    <property type="entry name" value="GGDEF"/>
    <property type="match status" value="1"/>
</dbReference>
<dbReference type="Pfam" id="PF12860">
    <property type="entry name" value="PAS_7"/>
    <property type="match status" value="1"/>
</dbReference>
<dbReference type="Proteomes" id="UP001213907">
    <property type="component" value="Chromosome"/>
</dbReference>
<protein>
    <submittedName>
        <fullName evidence="5">EAL domain-containing protein</fullName>
    </submittedName>
</protein>
<proteinExistence type="predicted"/>
<accession>A0ABY8BL65</accession>
<dbReference type="Pfam" id="PF22588">
    <property type="entry name" value="dCache_1_like"/>
    <property type="match status" value="1"/>
</dbReference>
<evidence type="ECO:0000259" key="2">
    <source>
        <dbReference type="PROSITE" id="PS50112"/>
    </source>
</evidence>
<dbReference type="NCBIfam" id="TIGR00254">
    <property type="entry name" value="GGDEF"/>
    <property type="match status" value="1"/>
</dbReference>
<dbReference type="Pfam" id="PF00563">
    <property type="entry name" value="EAL"/>
    <property type="match status" value="1"/>
</dbReference>
<reference evidence="5 6" key="1">
    <citation type="submission" date="2022-11" db="EMBL/GenBank/DDBJ databases">
        <authorList>
            <person name="Siebert D."/>
            <person name="Busche T."/>
            <person name="Saydam E."/>
            <person name="Kalinowski J."/>
            <person name="Ruckert C."/>
            <person name="Blombach B."/>
        </authorList>
    </citation>
    <scope>NUCLEOTIDE SEQUENCE [LARGE SCALE GENOMIC DNA]</scope>
    <source>
        <strain evidence="5 6">DSM 1083</strain>
    </source>
</reference>
<dbReference type="InterPro" id="IPR029787">
    <property type="entry name" value="Nucleotide_cyclase"/>
</dbReference>
<dbReference type="EMBL" id="CP113162">
    <property type="protein sequence ID" value="WEF50722.1"/>
    <property type="molecule type" value="Genomic_DNA"/>
</dbReference>
<gene>
    <name evidence="5" type="ORF">AFIC_002271</name>
</gene>
<dbReference type="InterPro" id="IPR000160">
    <property type="entry name" value="GGDEF_dom"/>
</dbReference>
<dbReference type="SUPFAM" id="SSF55785">
    <property type="entry name" value="PYP-like sensor domain (PAS domain)"/>
    <property type="match status" value="1"/>
</dbReference>
<keyword evidence="1" id="KW-0812">Transmembrane</keyword>
<evidence type="ECO:0000259" key="3">
    <source>
        <dbReference type="PROSITE" id="PS50883"/>
    </source>
</evidence>
<dbReference type="RefSeq" id="WP_420833332.1">
    <property type="nucleotide sequence ID" value="NZ_BAABDX010000001.1"/>
</dbReference>
<dbReference type="PROSITE" id="PS50112">
    <property type="entry name" value="PAS"/>
    <property type="match status" value="1"/>
</dbReference>
<keyword evidence="6" id="KW-1185">Reference proteome</keyword>
<feature type="domain" description="PAS" evidence="2">
    <location>
        <begin position="357"/>
        <end position="399"/>
    </location>
</feature>
<keyword evidence="1" id="KW-0472">Membrane</keyword>
<dbReference type="InterPro" id="IPR043128">
    <property type="entry name" value="Rev_trsase/Diguanyl_cyclase"/>
</dbReference>
<keyword evidence="1" id="KW-1133">Transmembrane helix</keyword>
<dbReference type="SUPFAM" id="SSF55073">
    <property type="entry name" value="Nucleotide cyclase"/>
    <property type="match status" value="1"/>
</dbReference>
<evidence type="ECO:0000259" key="4">
    <source>
        <dbReference type="PROSITE" id="PS50887"/>
    </source>
</evidence>
<evidence type="ECO:0000313" key="6">
    <source>
        <dbReference type="Proteomes" id="UP001213907"/>
    </source>
</evidence>
<dbReference type="InterPro" id="IPR001633">
    <property type="entry name" value="EAL_dom"/>
</dbReference>